<dbReference type="CDD" id="cd03784">
    <property type="entry name" value="GT1_Gtf-like"/>
    <property type="match status" value="1"/>
</dbReference>
<dbReference type="Proteomes" id="UP001187471">
    <property type="component" value="Unassembled WGS sequence"/>
</dbReference>
<dbReference type="AlphaFoldDB" id="A0AA88S0E7"/>
<dbReference type="Pfam" id="PF00201">
    <property type="entry name" value="UDPGT"/>
    <property type="match status" value="1"/>
</dbReference>
<keyword evidence="2" id="KW-0328">Glycosyltransferase</keyword>
<comment type="similarity">
    <text evidence="1">Belongs to the UDP-glycosyltransferase family.</text>
</comment>
<sequence>MPSTDYQLTKLLGLRLSVKRLMIMETFTTSQLYEMAMGLEASEQQFIWVVRRGKEEEEEKWLPGGFEERVKDRGLILRGWAPQVLILNHEAVGGFVTLCGWNSTLEGVCAGVPMVTWPVFAEQFYNEKLITYVLRTGVAVGSKEWNRLTSDGVKKEAIENAVKHTRHL</sequence>
<dbReference type="InterPro" id="IPR002213">
    <property type="entry name" value="UDP_glucos_trans"/>
</dbReference>
<keyword evidence="5" id="KW-1185">Reference proteome</keyword>
<evidence type="ECO:0000256" key="1">
    <source>
        <dbReference type="ARBA" id="ARBA00009995"/>
    </source>
</evidence>
<dbReference type="Gene3D" id="3.40.50.2000">
    <property type="entry name" value="Glycogen Phosphorylase B"/>
    <property type="match status" value="1"/>
</dbReference>
<evidence type="ECO:0000313" key="5">
    <source>
        <dbReference type="Proteomes" id="UP001187471"/>
    </source>
</evidence>
<dbReference type="FunFam" id="3.40.50.2000:FF:000060">
    <property type="entry name" value="Glycosyltransferase"/>
    <property type="match status" value="1"/>
</dbReference>
<evidence type="ECO:0000256" key="3">
    <source>
        <dbReference type="ARBA" id="ARBA00022679"/>
    </source>
</evidence>
<dbReference type="SUPFAM" id="SSF53756">
    <property type="entry name" value="UDP-Glycosyltransferase/glycogen phosphorylase"/>
    <property type="match status" value="1"/>
</dbReference>
<dbReference type="PANTHER" id="PTHR48047">
    <property type="entry name" value="GLYCOSYLTRANSFERASE"/>
    <property type="match status" value="1"/>
</dbReference>
<name>A0AA88S0E7_9ASTE</name>
<organism evidence="4 5">
    <name type="scientific">Escallonia rubra</name>
    <dbReference type="NCBI Taxonomy" id="112253"/>
    <lineage>
        <taxon>Eukaryota</taxon>
        <taxon>Viridiplantae</taxon>
        <taxon>Streptophyta</taxon>
        <taxon>Embryophyta</taxon>
        <taxon>Tracheophyta</taxon>
        <taxon>Spermatophyta</taxon>
        <taxon>Magnoliopsida</taxon>
        <taxon>eudicotyledons</taxon>
        <taxon>Gunneridae</taxon>
        <taxon>Pentapetalae</taxon>
        <taxon>asterids</taxon>
        <taxon>campanulids</taxon>
        <taxon>Escalloniales</taxon>
        <taxon>Escalloniaceae</taxon>
        <taxon>Escallonia</taxon>
    </lineage>
</organism>
<dbReference type="PANTHER" id="PTHR48047:SF45">
    <property type="entry name" value="SCOPOLETIN GLUCOSYLTRANSFERASE-LIKE"/>
    <property type="match status" value="1"/>
</dbReference>
<dbReference type="GO" id="GO:0016138">
    <property type="term" value="P:glycoside biosynthetic process"/>
    <property type="evidence" value="ECO:0007669"/>
    <property type="project" value="UniProtKB-ARBA"/>
</dbReference>
<comment type="caution">
    <text evidence="4">The sequence shown here is derived from an EMBL/GenBank/DDBJ whole genome shotgun (WGS) entry which is preliminary data.</text>
</comment>
<accession>A0AA88S0E7</accession>
<proteinExistence type="inferred from homology"/>
<evidence type="ECO:0000313" key="4">
    <source>
        <dbReference type="EMBL" id="KAK2989636.1"/>
    </source>
</evidence>
<evidence type="ECO:0000256" key="2">
    <source>
        <dbReference type="ARBA" id="ARBA00022676"/>
    </source>
</evidence>
<dbReference type="EMBL" id="JAVXUO010000720">
    <property type="protein sequence ID" value="KAK2989636.1"/>
    <property type="molecule type" value="Genomic_DNA"/>
</dbReference>
<reference evidence="4" key="1">
    <citation type="submission" date="2022-12" db="EMBL/GenBank/DDBJ databases">
        <title>Draft genome assemblies for two species of Escallonia (Escalloniales).</title>
        <authorList>
            <person name="Chanderbali A."/>
            <person name="Dervinis C."/>
            <person name="Anghel I."/>
            <person name="Soltis D."/>
            <person name="Soltis P."/>
            <person name="Zapata F."/>
        </authorList>
    </citation>
    <scope>NUCLEOTIDE SEQUENCE</scope>
    <source>
        <strain evidence="4">UCBG92.1500</strain>
        <tissue evidence="4">Leaf</tissue>
    </source>
</reference>
<protein>
    <submittedName>
        <fullName evidence="4">Uncharacterized protein</fullName>
    </submittedName>
</protein>
<dbReference type="GO" id="GO:0035251">
    <property type="term" value="F:UDP-glucosyltransferase activity"/>
    <property type="evidence" value="ECO:0007669"/>
    <property type="project" value="TreeGrafter"/>
</dbReference>
<gene>
    <name evidence="4" type="ORF">RJ640_019355</name>
</gene>
<keyword evidence="3" id="KW-0808">Transferase</keyword>